<protein>
    <recommendedName>
        <fullName evidence="6">Aminotransferase</fullName>
        <ecNumber evidence="6">2.6.1.-</ecNumber>
    </recommendedName>
</protein>
<evidence type="ECO:0000256" key="2">
    <source>
        <dbReference type="ARBA" id="ARBA00007441"/>
    </source>
</evidence>
<dbReference type="GO" id="GO:0008483">
    <property type="term" value="F:transaminase activity"/>
    <property type="evidence" value="ECO:0007669"/>
    <property type="project" value="UniProtKB-KW"/>
</dbReference>
<dbReference type="SUPFAM" id="SSF53383">
    <property type="entry name" value="PLP-dependent transferases"/>
    <property type="match status" value="1"/>
</dbReference>
<accession>G0AFB7</accession>
<dbReference type="InterPro" id="IPR015421">
    <property type="entry name" value="PyrdxlP-dep_Trfase_major"/>
</dbReference>
<reference evidence="8 9" key="5">
    <citation type="journal article" date="2011" name="ISME J.">
        <title>Dual transcriptional profiling of a bacterial/fungal confrontation: Collimonas fungivorans versus Aspergillus niger.</title>
        <authorList>
            <person name="Mela F."/>
            <person name="Fritsche K."/>
            <person name="de Boer W."/>
            <person name="van Veen J.A."/>
            <person name="de Graaff L.H."/>
            <person name="van den Berg M."/>
            <person name="Leveau J.H."/>
        </authorList>
    </citation>
    <scope>NUCLEOTIDE SEQUENCE [LARGE SCALE GENOMIC DNA]</scope>
    <source>
        <strain evidence="8 9">Ter331</strain>
    </source>
</reference>
<dbReference type="InterPro" id="IPR015422">
    <property type="entry name" value="PyrdxlP-dep_Trfase_small"/>
</dbReference>
<dbReference type="eggNOG" id="COG0436">
    <property type="taxonomic scope" value="Bacteria"/>
</dbReference>
<evidence type="ECO:0000256" key="3">
    <source>
        <dbReference type="ARBA" id="ARBA00022576"/>
    </source>
</evidence>
<evidence type="ECO:0000256" key="4">
    <source>
        <dbReference type="ARBA" id="ARBA00022679"/>
    </source>
</evidence>
<dbReference type="Proteomes" id="UP000008392">
    <property type="component" value="Chromosome"/>
</dbReference>
<evidence type="ECO:0000313" key="8">
    <source>
        <dbReference type="EMBL" id="AEK63925.1"/>
    </source>
</evidence>
<dbReference type="NCBIfam" id="NF004770">
    <property type="entry name" value="PRK06108.1"/>
    <property type="match status" value="1"/>
</dbReference>
<keyword evidence="9" id="KW-1185">Reference proteome</keyword>
<dbReference type="Pfam" id="PF00155">
    <property type="entry name" value="Aminotran_1_2"/>
    <property type="match status" value="1"/>
</dbReference>
<dbReference type="InterPro" id="IPR015424">
    <property type="entry name" value="PyrdxlP-dep_Trfase"/>
</dbReference>
<dbReference type="EC" id="2.6.1.-" evidence="6"/>
<dbReference type="GO" id="GO:0006520">
    <property type="term" value="P:amino acid metabolic process"/>
    <property type="evidence" value="ECO:0007669"/>
    <property type="project" value="InterPro"/>
</dbReference>
<evidence type="ECO:0000313" key="9">
    <source>
        <dbReference type="Proteomes" id="UP000008392"/>
    </source>
</evidence>
<reference evidence="9" key="6">
    <citation type="submission" date="2011-05" db="EMBL/GenBank/DDBJ databases">
        <title>Complete sequence of Collimonas fungivorans Ter331.</title>
        <authorList>
            <person name="Leveau J.H."/>
        </authorList>
    </citation>
    <scope>NUCLEOTIDE SEQUENCE [LARGE SCALE GENOMIC DNA]</scope>
    <source>
        <strain evidence="9">Ter331</strain>
    </source>
</reference>
<dbReference type="InterPro" id="IPR004839">
    <property type="entry name" value="Aminotransferase_I/II_large"/>
</dbReference>
<dbReference type="GO" id="GO:0030170">
    <property type="term" value="F:pyridoxal phosphate binding"/>
    <property type="evidence" value="ECO:0007669"/>
    <property type="project" value="InterPro"/>
</dbReference>
<keyword evidence="3 6" id="KW-0032">Aminotransferase</keyword>
<evidence type="ECO:0000256" key="5">
    <source>
        <dbReference type="ARBA" id="ARBA00022898"/>
    </source>
</evidence>
<evidence type="ECO:0000256" key="6">
    <source>
        <dbReference type="RuleBase" id="RU000481"/>
    </source>
</evidence>
<dbReference type="Gene3D" id="3.90.1150.10">
    <property type="entry name" value="Aspartate Aminotransferase, domain 1"/>
    <property type="match status" value="1"/>
</dbReference>
<evidence type="ECO:0000256" key="1">
    <source>
        <dbReference type="ARBA" id="ARBA00001933"/>
    </source>
</evidence>
<proteinExistence type="inferred from homology"/>
<dbReference type="InterPro" id="IPR050596">
    <property type="entry name" value="AspAT/PAT-like"/>
</dbReference>
<keyword evidence="5" id="KW-0663">Pyridoxal phosphate</keyword>
<gene>
    <name evidence="8" type="ordered locus">CFU_4103</name>
</gene>
<dbReference type="EMBL" id="CP002745">
    <property type="protein sequence ID" value="AEK63925.1"/>
    <property type="molecule type" value="Genomic_DNA"/>
</dbReference>
<reference evidence="8 9" key="4">
    <citation type="journal article" date="2010" name="Environ. Microbiol.">
        <title>The bacterial genus Collimonas: mycophagy, weathering and other adaptive solutions to life in oligotrophic soil environments.</title>
        <authorList>
            <person name="Leveau J.H."/>
            <person name="Uroz S."/>
            <person name="de Boer W."/>
        </authorList>
    </citation>
    <scope>NUCLEOTIDE SEQUENCE [LARGE SCALE GENOMIC DNA]</scope>
    <source>
        <strain evidence="8 9">Ter331</strain>
    </source>
</reference>
<keyword evidence="4 6" id="KW-0808">Transferase</keyword>
<sequence>MPRFGRASATLAYRFRSPDIAMSLDHPAVARAVVRQLEASRIREVANVGMGRDDVLPFWFGEPDQVTPEFIRDAAKAGLDDGDTFYTHNYGIPPLRAAIAAYLSALHQPIDASRIAVTSSGVSALMVLSQLIINPGDRVVAVTPLWPNVAEIPKILGGDVVRVALQFGQTWELDLQLLLDALTPGTRAVLLNSPNNPTGWVMPREQQEIVLAHCRRHGIWIVADDVYERLVYTERADAPQCAPSFLDIADADDRLISSNSFSKSWLMTGWRLGWLVAPPTLMTDIGKLIEYNTSCAPGFVQRAGVVAIERGDEIIGSTVARYRAARDFLYQRLNALPGITAPRPKGAMYLFFRVDGVDDSLALCKQLVRDAGLGLAPGNAFGPEGEGCVRWCFASSLERLEDGVQRLERFLLA</sequence>
<dbReference type="InterPro" id="IPR004838">
    <property type="entry name" value="NHTrfase_class1_PyrdxlP-BS"/>
</dbReference>
<organism evidence="8 9">
    <name type="scientific">Collimonas fungivorans (strain Ter331)</name>
    <dbReference type="NCBI Taxonomy" id="1005048"/>
    <lineage>
        <taxon>Bacteria</taxon>
        <taxon>Pseudomonadati</taxon>
        <taxon>Pseudomonadota</taxon>
        <taxon>Betaproteobacteria</taxon>
        <taxon>Burkholderiales</taxon>
        <taxon>Oxalobacteraceae</taxon>
        <taxon>Collimonas</taxon>
    </lineage>
</organism>
<comment type="cofactor">
    <cofactor evidence="1 6">
        <name>pyridoxal 5'-phosphate</name>
        <dbReference type="ChEBI" id="CHEBI:597326"/>
    </cofactor>
</comment>
<dbReference type="KEGG" id="cfu:CFU_4103"/>
<dbReference type="PANTHER" id="PTHR46383">
    <property type="entry name" value="ASPARTATE AMINOTRANSFERASE"/>
    <property type="match status" value="1"/>
</dbReference>
<dbReference type="HOGENOM" id="CLU_017584_4_3_4"/>
<dbReference type="PROSITE" id="PS00105">
    <property type="entry name" value="AA_TRANSFER_CLASS_1"/>
    <property type="match status" value="1"/>
</dbReference>
<dbReference type="CDD" id="cd00609">
    <property type="entry name" value="AAT_like"/>
    <property type="match status" value="1"/>
</dbReference>
<dbReference type="STRING" id="1005048.CFU_4103"/>
<reference evidence="8 9" key="3">
    <citation type="journal article" date="2008" name="FEMS Microbiol. Ecol.">
        <title>Identification and characterization of genes underlying chitinolysis in Collimonas fungivorans Ter331.</title>
        <authorList>
            <person name="Fritsche K."/>
            <person name="de Boer W."/>
            <person name="Gerards S."/>
            <person name="van den Berg M."/>
            <person name="van Veen J.A."/>
            <person name="Leveau J.H."/>
        </authorList>
    </citation>
    <scope>NUCLEOTIDE SEQUENCE [LARGE SCALE GENOMIC DNA]</scope>
    <source>
        <strain evidence="8 9">Ter331</strain>
    </source>
</reference>
<comment type="similarity">
    <text evidence="2 6">Belongs to the class-I pyridoxal-phosphate-dependent aminotransferase family.</text>
</comment>
<dbReference type="AlphaFoldDB" id="G0AFB7"/>
<dbReference type="Gene3D" id="3.40.640.10">
    <property type="entry name" value="Type I PLP-dependent aspartate aminotransferase-like (Major domain)"/>
    <property type="match status" value="1"/>
</dbReference>
<reference evidence="8 9" key="2">
    <citation type="journal article" date="2006" name="J. Microbiol. Methods">
        <title>Genomic flank-sequencing of plasposon insertion sites for rapid identification of functional genes.</title>
        <authorList>
            <person name="Leveau J.H."/>
            <person name="Gerards S."/>
            <person name="Fritsche K."/>
            <person name="Zondag G."/>
            <person name="van Veen J.A."/>
        </authorList>
    </citation>
    <scope>NUCLEOTIDE SEQUENCE [LARGE SCALE GENOMIC DNA]</scope>
    <source>
        <strain evidence="8 9">Ter331</strain>
    </source>
</reference>
<reference evidence="8 9" key="1">
    <citation type="journal article" date="2004" name="Environ. Microbiol.">
        <title>Phylogeny-function analysis of (meta)genomic libraries: screening for expression of ribosomal RNA genes by large-insert library fluorescent in situ hybridization (LIL-FISH).</title>
        <authorList>
            <person name="Leveau J.H."/>
            <person name="Gerards S."/>
            <person name="de Boer W."/>
            <person name="van Veen J.A."/>
        </authorList>
    </citation>
    <scope>NUCLEOTIDE SEQUENCE [LARGE SCALE GENOMIC DNA]</scope>
    <source>
        <strain evidence="8 9">Ter331</strain>
    </source>
</reference>
<evidence type="ECO:0000259" key="7">
    <source>
        <dbReference type="Pfam" id="PF00155"/>
    </source>
</evidence>
<feature type="domain" description="Aminotransferase class I/classII large" evidence="7">
    <location>
        <begin position="60"/>
        <end position="407"/>
    </location>
</feature>
<name>G0AFB7_COLFT</name>